<evidence type="ECO:0000256" key="1">
    <source>
        <dbReference type="ARBA" id="ARBA00010643"/>
    </source>
</evidence>
<dbReference type="EMBL" id="JEWH01000009">
    <property type="protein sequence ID" value="EXB06674.1"/>
    <property type="molecule type" value="Genomic_DNA"/>
</dbReference>
<dbReference type="Pfam" id="PF01257">
    <property type="entry name" value="2Fe-2S_thioredx"/>
    <property type="match status" value="1"/>
</dbReference>
<dbReference type="AlphaFoldDB" id="A0A009IPL1"/>
<comment type="subunit">
    <text evidence="7">Composed of 13 different subunits. Subunits NuoCD, E, F, and G constitute the peripheral sector of the complex.</text>
</comment>
<dbReference type="CDD" id="cd03064">
    <property type="entry name" value="TRX_Fd_NuoE"/>
    <property type="match status" value="1"/>
</dbReference>
<evidence type="ECO:0000256" key="3">
    <source>
        <dbReference type="ARBA" id="ARBA00022714"/>
    </source>
</evidence>
<dbReference type="InterPro" id="IPR002023">
    <property type="entry name" value="NuoE-like"/>
</dbReference>
<keyword evidence="3 12" id="KW-0001">2Fe-2S</keyword>
<reference evidence="13 14" key="1">
    <citation type="submission" date="2014-02" db="EMBL/GenBank/DDBJ databases">
        <title>Comparative genomics and transcriptomics to identify genetic mechanisms underlying the emergence of carbapenem resistant Acinetobacter baumannii (CRAb).</title>
        <authorList>
            <person name="Harris A.D."/>
            <person name="Johnson K.J."/>
            <person name="George J."/>
            <person name="Shefchek K."/>
            <person name="Daugherty S.C."/>
            <person name="Parankush S."/>
            <person name="Sadzewicz L."/>
            <person name="Tallon L."/>
            <person name="Sengamalay N."/>
            <person name="Hazen T.H."/>
            <person name="Rasko D.A."/>
        </authorList>
    </citation>
    <scope>NUCLEOTIDE SEQUENCE [LARGE SCALE GENOMIC DNA]</scope>
    <source>
        <strain evidence="13 14">1295743</strain>
    </source>
</reference>
<comment type="cofactor">
    <cofactor evidence="12">
        <name>[2Fe-2S] cluster</name>
        <dbReference type="ChEBI" id="CHEBI:190135"/>
    </cofactor>
    <text evidence="12">Binds 1 [2Fe-2S] cluster.</text>
</comment>
<evidence type="ECO:0000256" key="8">
    <source>
        <dbReference type="ARBA" id="ARBA00031580"/>
    </source>
</evidence>
<comment type="catalytic activity">
    <reaction evidence="11">
        <text>a quinone + NADH + 5 H(+)(in) = a quinol + NAD(+) + 4 H(+)(out)</text>
        <dbReference type="Rhea" id="RHEA:57888"/>
        <dbReference type="ChEBI" id="CHEBI:15378"/>
        <dbReference type="ChEBI" id="CHEBI:24646"/>
        <dbReference type="ChEBI" id="CHEBI:57540"/>
        <dbReference type="ChEBI" id="CHEBI:57945"/>
        <dbReference type="ChEBI" id="CHEBI:132124"/>
    </reaction>
</comment>
<keyword evidence="5 12" id="KW-0408">Iron</keyword>
<protein>
    <recommendedName>
        <fullName evidence="2">NADH-quinone oxidoreductase subunit E</fullName>
    </recommendedName>
    <alternativeName>
        <fullName evidence="8">NADH dehydrogenase I subunit E</fullName>
    </alternativeName>
    <alternativeName>
        <fullName evidence="9">NDH-1 subunit E</fullName>
    </alternativeName>
</protein>
<dbReference type="GO" id="GO:0051537">
    <property type="term" value="F:2 iron, 2 sulfur cluster binding"/>
    <property type="evidence" value="ECO:0007669"/>
    <property type="project" value="UniProtKB-KW"/>
</dbReference>
<evidence type="ECO:0000256" key="5">
    <source>
        <dbReference type="ARBA" id="ARBA00023004"/>
    </source>
</evidence>
<comment type="caution">
    <text evidence="13">The sequence shown here is derived from an EMBL/GenBank/DDBJ whole genome shotgun (WGS) entry which is preliminary data.</text>
</comment>
<keyword evidence="4 12" id="KW-0479">Metal-binding</keyword>
<name>A0A009IPL1_ACIB9</name>
<keyword evidence="13" id="KW-0560">Oxidoreductase</keyword>
<dbReference type="NCBIfam" id="NF005722">
    <property type="entry name" value="PRK07539.1-2"/>
    <property type="match status" value="1"/>
</dbReference>
<dbReference type="InterPro" id="IPR036249">
    <property type="entry name" value="Thioredoxin-like_sf"/>
</dbReference>
<dbReference type="InterPro" id="IPR042128">
    <property type="entry name" value="NuoE_dom"/>
</dbReference>
<evidence type="ECO:0000256" key="7">
    <source>
        <dbReference type="ARBA" id="ARBA00026021"/>
    </source>
</evidence>
<evidence type="ECO:0000313" key="13">
    <source>
        <dbReference type="EMBL" id="EXB06674.1"/>
    </source>
</evidence>
<sequence length="169" mass="18929">MMILTDKKPRVNVEGILTAEEIHEIEHHIGHYPYPRAASLDALKCVQRRNGWVDDAQMNAIAQLLTISVADLEGVATFYNRIYRQPVGRHVILLCDSIACFLMGAETLAEAFQRELGIQFGQTTQDGRFTLLPICCLGNCDKGPTLMIDEDTHGLVEVTSIKQLLEKYV</sequence>
<dbReference type="PANTHER" id="PTHR10371:SF3">
    <property type="entry name" value="NADH DEHYDROGENASE [UBIQUINONE] FLAVOPROTEIN 2, MITOCHONDRIAL"/>
    <property type="match status" value="1"/>
</dbReference>
<keyword evidence="6 12" id="KW-0411">Iron-sulfur</keyword>
<accession>A0A009IPL1</accession>
<dbReference type="Gene3D" id="1.10.10.1590">
    <property type="entry name" value="NADH-quinone oxidoreductase subunit E"/>
    <property type="match status" value="1"/>
</dbReference>
<dbReference type="Gene3D" id="3.40.30.10">
    <property type="entry name" value="Glutaredoxin"/>
    <property type="match status" value="1"/>
</dbReference>
<dbReference type="PATRIC" id="fig|1310613.3.peg.1038"/>
<feature type="binding site" evidence="12">
    <location>
        <position position="95"/>
    </location>
    <ligand>
        <name>[2Fe-2S] cluster</name>
        <dbReference type="ChEBI" id="CHEBI:190135"/>
    </ligand>
</feature>
<evidence type="ECO:0000256" key="10">
    <source>
        <dbReference type="ARBA" id="ARBA00034078"/>
    </source>
</evidence>
<organism evidence="13 14">
    <name type="scientific">Acinetobacter baumannii (strain 1295743)</name>
    <dbReference type="NCBI Taxonomy" id="1310613"/>
    <lineage>
        <taxon>Bacteria</taxon>
        <taxon>Pseudomonadati</taxon>
        <taxon>Pseudomonadota</taxon>
        <taxon>Gammaproteobacteria</taxon>
        <taxon>Moraxellales</taxon>
        <taxon>Moraxellaceae</taxon>
        <taxon>Acinetobacter</taxon>
        <taxon>Acinetobacter calcoaceticus/baumannii complex</taxon>
    </lineage>
</organism>
<dbReference type="FunFam" id="3.40.30.10:FF:000015">
    <property type="entry name" value="NADH-quinone oxidoreductase subunit E"/>
    <property type="match status" value="1"/>
</dbReference>
<dbReference type="GO" id="GO:0046872">
    <property type="term" value="F:metal ion binding"/>
    <property type="evidence" value="ECO:0007669"/>
    <property type="project" value="UniProtKB-KW"/>
</dbReference>
<feature type="binding site" evidence="12">
    <location>
        <position position="136"/>
    </location>
    <ligand>
        <name>[2Fe-2S] cluster</name>
        <dbReference type="ChEBI" id="CHEBI:190135"/>
    </ligand>
</feature>
<dbReference type="GeneID" id="92892685"/>
<dbReference type="Proteomes" id="UP000020595">
    <property type="component" value="Unassembled WGS sequence"/>
</dbReference>
<dbReference type="SUPFAM" id="SSF52833">
    <property type="entry name" value="Thioredoxin-like"/>
    <property type="match status" value="1"/>
</dbReference>
<gene>
    <name evidence="13" type="primary">nuoE</name>
    <name evidence="13" type="ORF">J512_1085</name>
</gene>
<dbReference type="PROSITE" id="PS01099">
    <property type="entry name" value="COMPLEX1_24K"/>
    <property type="match status" value="1"/>
</dbReference>
<dbReference type="RefSeq" id="WP_000973142.1">
    <property type="nucleotide sequence ID" value="NZ_JEWH01000009.1"/>
</dbReference>
<feature type="binding site" evidence="12">
    <location>
        <position position="140"/>
    </location>
    <ligand>
        <name>[2Fe-2S] cluster</name>
        <dbReference type="ChEBI" id="CHEBI:190135"/>
    </ligand>
</feature>
<dbReference type="PIRSF" id="PIRSF000216">
    <property type="entry name" value="NADH_DH_24kDa"/>
    <property type="match status" value="1"/>
</dbReference>
<dbReference type="GO" id="GO:0003954">
    <property type="term" value="F:NADH dehydrogenase activity"/>
    <property type="evidence" value="ECO:0007669"/>
    <property type="project" value="TreeGrafter"/>
</dbReference>
<evidence type="ECO:0000256" key="11">
    <source>
        <dbReference type="ARBA" id="ARBA00047712"/>
    </source>
</evidence>
<dbReference type="InterPro" id="IPR041921">
    <property type="entry name" value="NuoE_N"/>
</dbReference>
<evidence type="ECO:0000256" key="12">
    <source>
        <dbReference type="PIRSR" id="PIRSR000216-1"/>
    </source>
</evidence>
<proteinExistence type="inferred from homology"/>
<evidence type="ECO:0000256" key="4">
    <source>
        <dbReference type="ARBA" id="ARBA00022723"/>
    </source>
</evidence>
<dbReference type="PANTHER" id="PTHR10371">
    <property type="entry name" value="NADH DEHYDROGENASE UBIQUINONE FLAVOPROTEIN 2, MITOCHONDRIAL"/>
    <property type="match status" value="1"/>
</dbReference>
<feature type="binding site" evidence="12">
    <location>
        <position position="100"/>
    </location>
    <ligand>
        <name>[2Fe-2S] cluster</name>
        <dbReference type="ChEBI" id="CHEBI:190135"/>
    </ligand>
</feature>
<evidence type="ECO:0000313" key="14">
    <source>
        <dbReference type="Proteomes" id="UP000020595"/>
    </source>
</evidence>
<evidence type="ECO:0000256" key="2">
    <source>
        <dbReference type="ARBA" id="ARBA00019898"/>
    </source>
</evidence>
<comment type="similarity">
    <text evidence="1">Belongs to the complex I 24 kDa subunit family.</text>
</comment>
<evidence type="ECO:0000256" key="9">
    <source>
        <dbReference type="ARBA" id="ARBA00032788"/>
    </source>
</evidence>
<dbReference type="NCBIfam" id="TIGR01958">
    <property type="entry name" value="nuoE_fam"/>
    <property type="match status" value="1"/>
</dbReference>
<comment type="cofactor">
    <cofactor evidence="10">
        <name>[2Fe-2S] cluster</name>
        <dbReference type="ChEBI" id="CHEBI:190135"/>
    </cofactor>
</comment>
<evidence type="ECO:0000256" key="6">
    <source>
        <dbReference type="ARBA" id="ARBA00023014"/>
    </source>
</evidence>
<dbReference type="FunFam" id="1.10.10.1590:FF:000001">
    <property type="entry name" value="NADH-quinone oxidoreductase subunit E"/>
    <property type="match status" value="1"/>
</dbReference>